<evidence type="ECO:0000313" key="5">
    <source>
        <dbReference type="Proteomes" id="UP001153328"/>
    </source>
</evidence>
<dbReference type="InterPro" id="IPR031924">
    <property type="entry name" value="GH115"/>
</dbReference>
<dbReference type="InterPro" id="IPR041437">
    <property type="entry name" value="GH115_C"/>
</dbReference>
<evidence type="ECO:0000313" key="4">
    <source>
        <dbReference type="EMBL" id="CAG7655968.1"/>
    </source>
</evidence>
<accession>A0A9W4H7G1</accession>
<name>A0A9W4H7G1_9ACTN</name>
<dbReference type="Gene3D" id="2.60.120.1620">
    <property type="match status" value="1"/>
</dbReference>
<feature type="region of interest" description="Disordered" evidence="2">
    <location>
        <begin position="56"/>
        <end position="79"/>
    </location>
</feature>
<keyword evidence="1 4" id="KW-0378">Hydrolase</keyword>
<dbReference type="Pfam" id="PF17829">
    <property type="entry name" value="GH115_C"/>
    <property type="match status" value="1"/>
</dbReference>
<dbReference type="InterPro" id="IPR029018">
    <property type="entry name" value="Hex-like_dom2"/>
</dbReference>
<feature type="compositionally biased region" description="Basic and acidic residues" evidence="2">
    <location>
        <begin position="1"/>
        <end position="11"/>
    </location>
</feature>
<dbReference type="Gene3D" id="3.30.379.10">
    <property type="entry name" value="Chitobiase/beta-hexosaminidase domain 2-like"/>
    <property type="match status" value="1"/>
</dbReference>
<dbReference type="EMBL" id="CAJVAX010000021">
    <property type="protein sequence ID" value="CAG7655968.1"/>
    <property type="molecule type" value="Genomic_DNA"/>
</dbReference>
<feature type="domain" description="Gylcosyl hydrolase 115 C-terminal" evidence="3">
    <location>
        <begin position="900"/>
        <end position="1074"/>
    </location>
</feature>
<evidence type="ECO:0000259" key="3">
    <source>
        <dbReference type="Pfam" id="PF17829"/>
    </source>
</evidence>
<keyword evidence="5" id="KW-1185">Reference proteome</keyword>
<dbReference type="GO" id="GO:0016787">
    <property type="term" value="F:hydrolase activity"/>
    <property type="evidence" value="ECO:0007669"/>
    <property type="project" value="UniProtKB-KW"/>
</dbReference>
<evidence type="ECO:0000256" key="1">
    <source>
        <dbReference type="ARBA" id="ARBA00022801"/>
    </source>
</evidence>
<dbReference type="Proteomes" id="UP001153328">
    <property type="component" value="Unassembled WGS sequence"/>
</dbReference>
<dbReference type="Gene3D" id="1.20.58.2150">
    <property type="match status" value="1"/>
</dbReference>
<protein>
    <submittedName>
        <fullName evidence="4">Glycosyl hydrolase</fullName>
    </submittedName>
</protein>
<dbReference type="Gene3D" id="3.20.20.520">
    <property type="entry name" value="Glycosyl hydrolase family 115"/>
    <property type="match status" value="1"/>
</dbReference>
<feature type="region of interest" description="Disordered" evidence="2">
    <location>
        <begin position="1065"/>
        <end position="1086"/>
    </location>
</feature>
<reference evidence="4" key="1">
    <citation type="submission" date="2021-06" db="EMBL/GenBank/DDBJ databases">
        <authorList>
            <person name="Arsene-Ploetze F."/>
        </authorList>
    </citation>
    <scope>NUCLEOTIDE SEQUENCE</scope>
    <source>
        <strain evidence="4">SBRY1</strain>
    </source>
</reference>
<feature type="region of interest" description="Disordered" evidence="2">
    <location>
        <begin position="1"/>
        <end position="27"/>
    </location>
</feature>
<comment type="caution">
    <text evidence="4">The sequence shown here is derived from an EMBL/GenBank/DDBJ whole genome shotgun (WGS) entry which is preliminary data.</text>
</comment>
<sequence>MGDGGDSRHAAQDSGAGRAEGGGPRRRSVVGAGLALAALPAVAGTLGLAGQASAADAPAAGRPSGPQPTDPGAYIATDPRPGSFPLVAAGAATPLVVSADDHQGVVRVTGDLAADLERVTGVRPQVSVLAAGEQPAHRQIVLVGTIGRSPLVDALVAAGRLDVAGVAGRWETSLEQVVEHPMPGVDRAFVIAGSDQRGTIYGAYDVSRGIGVSPWVYWDDVQPERRHALYALPGAHTQGTPAVKYRGFFINDENPSLGTWAPAVFGPGLAPGYPGGFNHAFYEKVFEVMLRLKANYLWPAVWGRAFAEDDPLNHATAAAYGVVMGTSHEAPMMRGIEEWNRHAVAAVRDAAGTITTPGHDPYGGTGEWSFRHNAEALKAYWTDGIRRMADEGYEGVVTLGMRGNGDTSLADGDGIELMDQIITAQRAILADVTGAGPGEVPQVWTMYKEVQRYWDSGLRAPDDVTVVFTDDNWGNIRKVPDPALPPRSAGYGLYYHFDYVGGGRDYKWVDTTSLPNMWDQLHQTYAYGVRTLWVANAGDLKGNELPTQFFLDYAWNPDRWQLADIPEWERRYATENFGPAHAAAIAQVLHTYAHLQSRRKPELLNRAITLDPAKDVAHDASAVVYDDQATPFSLTSYRELESVTADWAALGAAAGQIARALPASARDAYFELVQYEVQATANLYALREAQFTSLHYAGQGRAAANSLADVAQARFADDLALAARFNDEVAGGKWKGFQTQPHIDYGDVARYGPNAPWQQPELNNQALPDVIFPALQRVDLPAQASMGVAIDGSDRWWPREPGPAVLPPFSPYQTQPAQYIEVFNRGAAPFDYRVTPAEHWLTADRPRGRVREQVRVTLRVDWSRAPKGRTTVPVEVAGPGGVAVQVQAVIDNPVAARPVGFVEAGGCVSIEAAHASRAVAAGGVSWVCLTDIGRTGSGMRPSPVTAPRQTPGGGSARLEYELTLFSAGEVTVSAYVSPRNDVFARGGLAYAVSFDGDAPQTVNITAASGANDGTMNRQWERNTSNNVNLTTTTHRIGRPGRHVLKFWAVDPTVVLQKLVVDTGGLRPSYLGPPESHRAGSPGDPRR</sequence>
<dbReference type="Pfam" id="PF15979">
    <property type="entry name" value="Glyco_hydro_115"/>
    <property type="match status" value="1"/>
</dbReference>
<dbReference type="PANTHER" id="PTHR37842:SF2">
    <property type="entry name" value="GYLCOSYL HYDROLASE 115 C-TERMINAL DOMAIN-CONTAINING PROTEIN"/>
    <property type="match status" value="1"/>
</dbReference>
<organism evidence="4 5">
    <name type="scientific">Actinacidiphila bryophytorum</name>
    <dbReference type="NCBI Taxonomy" id="1436133"/>
    <lineage>
        <taxon>Bacteria</taxon>
        <taxon>Bacillati</taxon>
        <taxon>Actinomycetota</taxon>
        <taxon>Actinomycetes</taxon>
        <taxon>Kitasatosporales</taxon>
        <taxon>Streptomycetaceae</taxon>
        <taxon>Actinacidiphila</taxon>
    </lineage>
</organism>
<dbReference type="PANTHER" id="PTHR37842">
    <property type="match status" value="1"/>
</dbReference>
<dbReference type="InterPro" id="IPR006311">
    <property type="entry name" value="TAT_signal"/>
</dbReference>
<evidence type="ECO:0000256" key="2">
    <source>
        <dbReference type="SAM" id="MobiDB-lite"/>
    </source>
</evidence>
<dbReference type="PROSITE" id="PS51318">
    <property type="entry name" value="TAT"/>
    <property type="match status" value="1"/>
</dbReference>
<gene>
    <name evidence="4" type="ORF">SBRY_70304</name>
</gene>
<proteinExistence type="predicted"/>
<dbReference type="GO" id="GO:0005975">
    <property type="term" value="P:carbohydrate metabolic process"/>
    <property type="evidence" value="ECO:0007669"/>
    <property type="project" value="UniProtKB-ARBA"/>
</dbReference>
<dbReference type="AlphaFoldDB" id="A0A9W4H7G1"/>
<dbReference type="InterPro" id="IPR042301">
    <property type="entry name" value="GH115_sf"/>
</dbReference>